<proteinExistence type="predicted"/>
<sequence length="272" mass="29536">MTTTKEALRQIAATTDNALLPLWATEDELLAAIRETRKVATDVARYGAAAVERAEKRIASLEIKLEVVRAELAPLAAIAKAGSWTRFVLVPGGHVHRPTCSTLYFTTQRYVLPDYSGADEAELVEAAGEAACTVCFPSAPVDRPSTIPALVKAREEREAEAAAKVEKKVAAQAAAISWGKETFKTLRAAENAIGWEIESVVSRRYMDARDAEHREYLDGLAAADLATARSIVEAIQEKYPDYDGEAILAKKFEAKAKAYRKGGWSIPADATL</sequence>
<evidence type="ECO:0000313" key="1">
    <source>
        <dbReference type="EMBL" id="WGH21120.1"/>
    </source>
</evidence>
<name>A0AAF0GIK3_9CAUD</name>
<protein>
    <submittedName>
        <fullName evidence="1">Uncharacterized protein</fullName>
    </submittedName>
</protein>
<accession>A0AAF0GIK3</accession>
<organism evidence="1 2">
    <name type="scientific">Arthrobacter phage Cassia</name>
    <dbReference type="NCBI Taxonomy" id="2927275"/>
    <lineage>
        <taxon>Viruses</taxon>
        <taxon>Duplodnaviria</taxon>
        <taxon>Heunggongvirae</taxon>
        <taxon>Uroviricota</taxon>
        <taxon>Caudoviricetes</taxon>
        <taxon>Casidaviridae</taxon>
        <taxon>Yangvirus</taxon>
        <taxon>Yangvirus cassia</taxon>
    </lineage>
</organism>
<reference evidence="1 2" key="1">
    <citation type="submission" date="2023-03" db="EMBL/GenBank/DDBJ databases">
        <authorList>
            <person name="Madani L."/>
            <person name="Alsayadi S."/>
            <person name="Lapolice S."/>
            <person name="Ahluwalia T."/>
            <person name="Akman A."/>
            <person name="Alfadhli L.A."/>
            <person name="Alomar D."/>
            <person name="Ansari D."/>
            <person name="Dorfman E."/>
            <person name="El H.J."/>
            <person name="Fawagreh C."/>
            <person name="Patel J."/>
            <person name="Salama A.H."/>
            <person name="Setia G.N."/>
            <person name="Shahzada N."/>
            <person name="Tiukuvaara S."/>
            <person name="Elmi Y."/>
            <person name="Salaheddin T."/>
            <person name="Sarakbi R.J."/>
            <person name="Freitas J.W."/>
            <person name="Williams E.C."/>
            <person name="Baijal K."/>
            <person name="Wheaton K.A."/>
            <person name="Chan K."/>
            <person name="Rudner A.D."/>
            <person name="Mowry E.M."/>
            <person name="Garlena R.A."/>
            <person name="Russell D.A."/>
            <person name="Jacobs-Sera D."/>
            <person name="Hatfull G.F."/>
        </authorList>
    </citation>
    <scope>NUCLEOTIDE SEQUENCE [LARGE SCALE GENOMIC DNA]</scope>
</reference>
<keyword evidence="2" id="KW-1185">Reference proteome</keyword>
<gene>
    <name evidence="1" type="primary">47</name>
    <name evidence="1" type="ORF">SEA_CASSIA_47</name>
</gene>
<dbReference type="EMBL" id="OQ709212">
    <property type="protein sequence ID" value="WGH21120.1"/>
    <property type="molecule type" value="Genomic_DNA"/>
</dbReference>
<evidence type="ECO:0000313" key="2">
    <source>
        <dbReference type="Proteomes" id="UP001242669"/>
    </source>
</evidence>
<dbReference type="Proteomes" id="UP001242669">
    <property type="component" value="Segment"/>
</dbReference>